<dbReference type="EMBL" id="JABMIG020000151">
    <property type="protein sequence ID" value="KAL3788798.1"/>
    <property type="molecule type" value="Genomic_DNA"/>
</dbReference>
<name>A0ABD3PL05_9STRA</name>
<dbReference type="AlphaFoldDB" id="A0ABD3PL05"/>
<proteinExistence type="predicted"/>
<reference evidence="2 3" key="1">
    <citation type="journal article" date="2020" name="G3 (Bethesda)">
        <title>Improved Reference Genome for Cyclotella cryptica CCMP332, a Model for Cell Wall Morphogenesis, Salinity Adaptation, and Lipid Production in Diatoms (Bacillariophyta).</title>
        <authorList>
            <person name="Roberts W.R."/>
            <person name="Downey K.M."/>
            <person name="Ruck E.C."/>
            <person name="Traller J.C."/>
            <person name="Alverson A.J."/>
        </authorList>
    </citation>
    <scope>NUCLEOTIDE SEQUENCE [LARGE SCALE GENOMIC DNA]</scope>
    <source>
        <strain evidence="2 3">CCMP332</strain>
    </source>
</reference>
<evidence type="ECO:0000256" key="1">
    <source>
        <dbReference type="SAM" id="SignalP"/>
    </source>
</evidence>
<keyword evidence="1" id="KW-0732">Signal</keyword>
<feature type="chain" id="PRO_5044837603" description="Phytoene synthase" evidence="1">
    <location>
        <begin position="30"/>
        <end position="338"/>
    </location>
</feature>
<evidence type="ECO:0008006" key="4">
    <source>
        <dbReference type="Google" id="ProtNLM"/>
    </source>
</evidence>
<evidence type="ECO:0000313" key="3">
    <source>
        <dbReference type="Proteomes" id="UP001516023"/>
    </source>
</evidence>
<dbReference type="Proteomes" id="UP001516023">
    <property type="component" value="Unassembled WGS sequence"/>
</dbReference>
<sequence>MRTRKLTASLALAFLITLCGLLMPPSARQAYFALRAFNVEIASIKDASRLMGRSRAELENNAEGINNTNDASLASRLRMQWWKDGVAEVYENRRNANTNSHEAKFASDPLLRSLTSSRQQNPTMRSLSHAIHNHDLTHRFLRRMMEAREEDLAVSQYDRCTDVAQYGEDTVSSFLYLSLECVGVRDEASDLVASDIGVSLGLINALRSTAFRAMQGECSIPLDLTTKYSITMDTIWDAANAHNNEAVKEAKFVEAQESLQNAAQEMAEMASLHLHRARAKQSVVPKEARACLLPAVCGLRYLNDLKECNYDLFHPSLADGRRLRLMLLLGRAWLTGSY</sequence>
<accession>A0ABD3PL05</accession>
<gene>
    <name evidence="2" type="ORF">HJC23_006251</name>
</gene>
<keyword evidence="3" id="KW-1185">Reference proteome</keyword>
<protein>
    <recommendedName>
        <fullName evidence="4">Phytoene synthase</fullName>
    </recommendedName>
</protein>
<dbReference type="SUPFAM" id="SSF48576">
    <property type="entry name" value="Terpenoid synthases"/>
    <property type="match status" value="1"/>
</dbReference>
<dbReference type="Gene3D" id="1.10.600.10">
    <property type="entry name" value="Farnesyl Diphosphate Synthase"/>
    <property type="match status" value="1"/>
</dbReference>
<dbReference type="Pfam" id="PF00494">
    <property type="entry name" value="SQS_PSY"/>
    <property type="match status" value="1"/>
</dbReference>
<feature type="signal peptide" evidence="1">
    <location>
        <begin position="1"/>
        <end position="29"/>
    </location>
</feature>
<dbReference type="InterPro" id="IPR008949">
    <property type="entry name" value="Isoprenoid_synthase_dom_sf"/>
</dbReference>
<comment type="caution">
    <text evidence="2">The sequence shown here is derived from an EMBL/GenBank/DDBJ whole genome shotgun (WGS) entry which is preliminary data.</text>
</comment>
<organism evidence="2 3">
    <name type="scientific">Cyclotella cryptica</name>
    <dbReference type="NCBI Taxonomy" id="29204"/>
    <lineage>
        <taxon>Eukaryota</taxon>
        <taxon>Sar</taxon>
        <taxon>Stramenopiles</taxon>
        <taxon>Ochrophyta</taxon>
        <taxon>Bacillariophyta</taxon>
        <taxon>Coscinodiscophyceae</taxon>
        <taxon>Thalassiosirophycidae</taxon>
        <taxon>Stephanodiscales</taxon>
        <taxon>Stephanodiscaceae</taxon>
        <taxon>Cyclotella</taxon>
    </lineage>
</organism>
<dbReference type="InterPro" id="IPR002060">
    <property type="entry name" value="Squ/phyt_synthse"/>
</dbReference>
<evidence type="ECO:0000313" key="2">
    <source>
        <dbReference type="EMBL" id="KAL3788798.1"/>
    </source>
</evidence>